<protein>
    <submittedName>
        <fullName evidence="1">Uncharacterized protein</fullName>
    </submittedName>
</protein>
<reference evidence="1" key="1">
    <citation type="submission" date="2022-12" db="EMBL/GenBank/DDBJ databases">
        <authorList>
            <person name="Alioto T."/>
            <person name="Alioto T."/>
            <person name="Gomez Garrido J."/>
        </authorList>
    </citation>
    <scope>NUCLEOTIDE SEQUENCE</scope>
</reference>
<proteinExistence type="predicted"/>
<dbReference type="AlphaFoldDB" id="A0AA35JNZ4"/>
<keyword evidence="2" id="KW-1185">Reference proteome</keyword>
<dbReference type="Proteomes" id="UP001178461">
    <property type="component" value="Chromosome 1"/>
</dbReference>
<sequence>MLLLKEMGLYFLSSARDTRIQAVHGGSNCYLHSWRKVLQNYFCFFNNNYKE</sequence>
<dbReference type="EMBL" id="OX395126">
    <property type="protein sequence ID" value="CAI5762314.1"/>
    <property type="molecule type" value="Genomic_DNA"/>
</dbReference>
<evidence type="ECO:0000313" key="1">
    <source>
        <dbReference type="EMBL" id="CAI5762314.1"/>
    </source>
</evidence>
<gene>
    <name evidence="1" type="ORF">PODLI_1B021887</name>
</gene>
<accession>A0AA35JNZ4</accession>
<evidence type="ECO:0000313" key="2">
    <source>
        <dbReference type="Proteomes" id="UP001178461"/>
    </source>
</evidence>
<organism evidence="1 2">
    <name type="scientific">Podarcis lilfordi</name>
    <name type="common">Lilford's wall lizard</name>
    <dbReference type="NCBI Taxonomy" id="74358"/>
    <lineage>
        <taxon>Eukaryota</taxon>
        <taxon>Metazoa</taxon>
        <taxon>Chordata</taxon>
        <taxon>Craniata</taxon>
        <taxon>Vertebrata</taxon>
        <taxon>Euteleostomi</taxon>
        <taxon>Lepidosauria</taxon>
        <taxon>Squamata</taxon>
        <taxon>Bifurcata</taxon>
        <taxon>Unidentata</taxon>
        <taxon>Episquamata</taxon>
        <taxon>Laterata</taxon>
        <taxon>Lacertibaenia</taxon>
        <taxon>Lacertidae</taxon>
        <taxon>Podarcis</taxon>
    </lineage>
</organism>
<name>A0AA35JNZ4_9SAUR</name>